<evidence type="ECO:0000256" key="9">
    <source>
        <dbReference type="ARBA" id="ARBA00023012"/>
    </source>
</evidence>
<dbReference type="Pfam" id="PF02518">
    <property type="entry name" value="HATPase_c"/>
    <property type="match status" value="1"/>
</dbReference>
<keyword evidence="8 11" id="KW-1133">Transmembrane helix</keyword>
<proteinExistence type="predicted"/>
<keyword evidence="15" id="KW-1185">Reference proteome</keyword>
<evidence type="ECO:0000256" key="6">
    <source>
        <dbReference type="ARBA" id="ARBA00022692"/>
    </source>
</evidence>
<evidence type="ECO:0000256" key="8">
    <source>
        <dbReference type="ARBA" id="ARBA00022989"/>
    </source>
</evidence>
<dbReference type="PROSITE" id="PS50109">
    <property type="entry name" value="HIS_KIN"/>
    <property type="match status" value="1"/>
</dbReference>
<evidence type="ECO:0000256" key="1">
    <source>
        <dbReference type="ARBA" id="ARBA00000085"/>
    </source>
</evidence>
<dbReference type="PROSITE" id="PS50885">
    <property type="entry name" value="HAMP"/>
    <property type="match status" value="1"/>
</dbReference>
<dbReference type="STRING" id="195064.SAMN05421721_10224"/>
<evidence type="ECO:0000256" key="4">
    <source>
        <dbReference type="ARBA" id="ARBA00022553"/>
    </source>
</evidence>
<dbReference type="SMART" id="SM00387">
    <property type="entry name" value="HATPase_c"/>
    <property type="match status" value="1"/>
</dbReference>
<evidence type="ECO:0000256" key="3">
    <source>
        <dbReference type="ARBA" id="ARBA00012438"/>
    </source>
</evidence>
<dbReference type="InterPro" id="IPR004358">
    <property type="entry name" value="Sig_transdc_His_kin-like_C"/>
</dbReference>
<evidence type="ECO:0000313" key="14">
    <source>
        <dbReference type="EMBL" id="SFM28590.1"/>
    </source>
</evidence>
<evidence type="ECO:0000313" key="15">
    <source>
        <dbReference type="Proteomes" id="UP000199556"/>
    </source>
</evidence>
<keyword evidence="10 11" id="KW-0472">Membrane</keyword>
<dbReference type="Proteomes" id="UP000199556">
    <property type="component" value="Unassembled WGS sequence"/>
</dbReference>
<comment type="catalytic activity">
    <reaction evidence="1">
        <text>ATP + protein L-histidine = ADP + protein N-phospho-L-histidine.</text>
        <dbReference type="EC" id="2.7.13.3"/>
    </reaction>
</comment>
<dbReference type="InterPro" id="IPR036890">
    <property type="entry name" value="HATPase_C_sf"/>
</dbReference>
<keyword evidence="7 14" id="KW-0418">Kinase</keyword>
<evidence type="ECO:0000256" key="10">
    <source>
        <dbReference type="ARBA" id="ARBA00023136"/>
    </source>
</evidence>
<dbReference type="InterPro" id="IPR050428">
    <property type="entry name" value="TCS_sensor_his_kinase"/>
</dbReference>
<dbReference type="AlphaFoldDB" id="A0A1I4PM90"/>
<dbReference type="InterPro" id="IPR003594">
    <property type="entry name" value="HATPase_dom"/>
</dbReference>
<dbReference type="GO" id="GO:0004673">
    <property type="term" value="F:protein histidine kinase activity"/>
    <property type="evidence" value="ECO:0007669"/>
    <property type="project" value="UniProtKB-EC"/>
</dbReference>
<protein>
    <recommendedName>
        <fullName evidence="3">histidine kinase</fullName>
        <ecNumber evidence="3">2.7.13.3</ecNumber>
    </recommendedName>
</protein>
<name>A0A1I4PM90_ECTMO</name>
<dbReference type="RefSeq" id="WP_218149022.1">
    <property type="nucleotide sequence ID" value="NZ_FOUO01000002.1"/>
</dbReference>
<dbReference type="EC" id="2.7.13.3" evidence="3"/>
<keyword evidence="6 11" id="KW-0812">Transmembrane</keyword>
<gene>
    <name evidence="14" type="ORF">SAMN05421721_10224</name>
</gene>
<organism evidence="14 15">
    <name type="scientific">Ectothiorhodospira mobilis</name>
    <dbReference type="NCBI Taxonomy" id="195064"/>
    <lineage>
        <taxon>Bacteria</taxon>
        <taxon>Pseudomonadati</taxon>
        <taxon>Pseudomonadota</taxon>
        <taxon>Gammaproteobacteria</taxon>
        <taxon>Chromatiales</taxon>
        <taxon>Ectothiorhodospiraceae</taxon>
        <taxon>Ectothiorhodospira</taxon>
    </lineage>
</organism>
<dbReference type="EMBL" id="FOUO01000002">
    <property type="protein sequence ID" value="SFM28590.1"/>
    <property type="molecule type" value="Genomic_DNA"/>
</dbReference>
<evidence type="ECO:0000256" key="11">
    <source>
        <dbReference type="SAM" id="Phobius"/>
    </source>
</evidence>
<keyword evidence="9" id="KW-0902">Two-component regulatory system</keyword>
<evidence type="ECO:0000259" key="12">
    <source>
        <dbReference type="PROSITE" id="PS50109"/>
    </source>
</evidence>
<dbReference type="InterPro" id="IPR003660">
    <property type="entry name" value="HAMP_dom"/>
</dbReference>
<evidence type="ECO:0000256" key="5">
    <source>
        <dbReference type="ARBA" id="ARBA00022679"/>
    </source>
</evidence>
<keyword evidence="4" id="KW-0597">Phosphoprotein</keyword>
<comment type="subcellular location">
    <subcellularLocation>
        <location evidence="2">Membrane</location>
    </subcellularLocation>
</comment>
<dbReference type="InterPro" id="IPR005467">
    <property type="entry name" value="His_kinase_dom"/>
</dbReference>
<evidence type="ECO:0000259" key="13">
    <source>
        <dbReference type="PROSITE" id="PS50885"/>
    </source>
</evidence>
<evidence type="ECO:0000256" key="7">
    <source>
        <dbReference type="ARBA" id="ARBA00022777"/>
    </source>
</evidence>
<feature type="domain" description="HAMP" evidence="13">
    <location>
        <begin position="181"/>
        <end position="232"/>
    </location>
</feature>
<feature type="transmembrane region" description="Helical" evidence="11">
    <location>
        <begin position="161"/>
        <end position="180"/>
    </location>
</feature>
<dbReference type="PANTHER" id="PTHR45436:SF5">
    <property type="entry name" value="SENSOR HISTIDINE KINASE TRCS"/>
    <property type="match status" value="1"/>
</dbReference>
<dbReference type="Gene3D" id="1.10.287.130">
    <property type="match status" value="1"/>
</dbReference>
<dbReference type="PANTHER" id="PTHR45436">
    <property type="entry name" value="SENSOR HISTIDINE KINASE YKOH"/>
    <property type="match status" value="1"/>
</dbReference>
<dbReference type="GO" id="GO:0000160">
    <property type="term" value="P:phosphorelay signal transduction system"/>
    <property type="evidence" value="ECO:0007669"/>
    <property type="project" value="UniProtKB-KW"/>
</dbReference>
<reference evidence="14 15" key="1">
    <citation type="submission" date="2016-10" db="EMBL/GenBank/DDBJ databases">
        <authorList>
            <person name="de Groot N.N."/>
        </authorList>
    </citation>
    <scope>NUCLEOTIDE SEQUENCE [LARGE SCALE GENOMIC DNA]</scope>
    <source>
        <strain evidence="14 15">DSM 4180</strain>
    </source>
</reference>
<feature type="domain" description="Histidine kinase" evidence="12">
    <location>
        <begin position="240"/>
        <end position="442"/>
    </location>
</feature>
<keyword evidence="5" id="KW-0808">Transferase</keyword>
<dbReference type="PRINTS" id="PR00344">
    <property type="entry name" value="BCTRLSENSOR"/>
</dbReference>
<dbReference type="Gene3D" id="3.30.565.10">
    <property type="entry name" value="Histidine kinase-like ATPase, C-terminal domain"/>
    <property type="match status" value="1"/>
</dbReference>
<dbReference type="SUPFAM" id="SSF55874">
    <property type="entry name" value="ATPase domain of HSP90 chaperone/DNA topoisomerase II/histidine kinase"/>
    <property type="match status" value="1"/>
</dbReference>
<sequence length="447" mass="48486">MRRLSLRLKLTLLAAAGLLALVLAQAAVLRVTLSTLVQGHVVEGLEHDLDTLYARLLESERPPAEFGAALGLVYSAPLSGHYFRIQGPGGVVRSRSLWDEDLKTPDVPVGHRRITRAPGPLDQRLVVLSRGYRIDGDRVTLSVAEEVGPLADAVARWQGRFLWATLVAVALVLGLQLWVIRRSLRPLDAAVAACRRLETGEARPVDDRGPREIAPVLQAVNRLVRHHGLRLNRSRRALGNVSHALKTPLAVLGQLADDLDAGGDSATARALRTQVSAMTGTVEREMRRARLAGKDHPGAGFQVRGELRSLAEVLERIHGGGVTLDLEAPDGVLPLDGEDMLELFGNLLDNAWRWAASRVRVRLWVSPRHTLEGIIEDDGPGLPAERRARLGQTGAVLDEGGGHGLGLGIVQDIVDQYRGDIRYHGSVDLGGLRVEFTLPLPGYGEDP</sequence>
<dbReference type="GO" id="GO:0005886">
    <property type="term" value="C:plasma membrane"/>
    <property type="evidence" value="ECO:0007669"/>
    <property type="project" value="TreeGrafter"/>
</dbReference>
<evidence type="ECO:0000256" key="2">
    <source>
        <dbReference type="ARBA" id="ARBA00004370"/>
    </source>
</evidence>
<accession>A0A1I4PM90</accession>